<accession>A0AAN9PJF5</accession>
<evidence type="ECO:0000256" key="3">
    <source>
        <dbReference type="ARBA" id="ARBA00022833"/>
    </source>
</evidence>
<dbReference type="PANTHER" id="PTHR24009:SF0">
    <property type="entry name" value="ZINC FINGER CCCH DOMAIN-CONTAINING PROTEIN 18"/>
    <property type="match status" value="1"/>
</dbReference>
<dbReference type="InterPro" id="IPR000571">
    <property type="entry name" value="Znf_CCCH"/>
</dbReference>
<protein>
    <recommendedName>
        <fullName evidence="13">Zinc finger CCCH domain-containing protein 18-like</fullName>
    </recommendedName>
</protein>
<keyword evidence="3 7" id="KW-0862">Zinc</keyword>
<dbReference type="PROSITE" id="PS50103">
    <property type="entry name" value="ZF_C3H1"/>
    <property type="match status" value="1"/>
</dbReference>
<dbReference type="InterPro" id="IPR034365">
    <property type="entry name" value="AtC3H46-like_RRM"/>
</dbReference>
<dbReference type="InterPro" id="IPR035979">
    <property type="entry name" value="RBD_domain_sf"/>
</dbReference>
<evidence type="ECO:0000256" key="4">
    <source>
        <dbReference type="ARBA" id="ARBA00022884"/>
    </source>
</evidence>
<keyword evidence="1 7" id="KW-0479">Metal-binding</keyword>
<evidence type="ECO:0000256" key="1">
    <source>
        <dbReference type="ARBA" id="ARBA00022723"/>
    </source>
</evidence>
<dbReference type="PANTHER" id="PTHR24009">
    <property type="entry name" value="RNA-BINDING (RRM/RBD/RNP MOTIFS)"/>
    <property type="match status" value="1"/>
</dbReference>
<evidence type="ECO:0000256" key="6">
    <source>
        <dbReference type="PROSITE-ProRule" id="PRU00176"/>
    </source>
</evidence>
<evidence type="ECO:0008006" key="13">
    <source>
        <dbReference type="Google" id="ProtNLM"/>
    </source>
</evidence>
<sequence length="569" mass="64908">MLWALTEMSEFSSSVEREKSDKIRAMDISDYTNIVFDRIHKFEPEYARKIMGYLLLQDPDEQEMAKLAFCPDQFIRELVFNAKNDLQRLSPKPAMLSISPPVNHQQGLSHLSIISPRTPLSPPNFQVPPSYWDPQPVNNANLDFMAMNYLDSITELQRKTQLLSLENHLEPVNTGTGGIANDYYGLDASAANSGGKTGKRFSDFPFKICHYFNKGFCKHGSSCRFYHGQAVPDSFSQIHGNDAGSEDQVISPGSLAQLESELIELLKSRPTPMSIASLPMAYYDRYKKVLQADGYLTESQRHGKSGYSLTKLLARLKNSIRVIDRPHGQHAVVLAEDAPAHLQKGEFGRNISASRQIYLTFPADSTFTEEDVSNYFSTFGHVEDVRIPNQQRRMFGFVTFVDPETVKTILDKVNSHFVRGSRVLVKPYREKSKINERKYPDRIEHHVCYSQHSADMDSELNSIPRSFGNHRSLRRQLIEEEEQVLELKRRQHLAQLQFGQKPFSNLPHFGFCMDDSRFSDDHFKLAEESFRHILDDKPLHTDTNLSDENSNQGFNLPDSPFAFPIDSGN</sequence>
<dbReference type="SUPFAM" id="SSF54928">
    <property type="entry name" value="RNA-binding domain, RBD"/>
    <property type="match status" value="1"/>
</dbReference>
<dbReference type="InterPro" id="IPR025605">
    <property type="entry name" value="OST-HTH/LOTUS_dom"/>
</dbReference>
<dbReference type="Gene3D" id="3.30.70.330">
    <property type="match status" value="1"/>
</dbReference>
<dbReference type="GO" id="GO:0008270">
    <property type="term" value="F:zinc ion binding"/>
    <property type="evidence" value="ECO:0007669"/>
    <property type="project" value="UniProtKB-KW"/>
</dbReference>
<dbReference type="PROSITE" id="PS50102">
    <property type="entry name" value="RRM"/>
    <property type="match status" value="1"/>
</dbReference>
<evidence type="ECO:0000256" key="7">
    <source>
        <dbReference type="PROSITE-ProRule" id="PRU00723"/>
    </source>
</evidence>
<dbReference type="SMART" id="SM00360">
    <property type="entry name" value="RRM"/>
    <property type="match status" value="1"/>
</dbReference>
<dbReference type="InterPro" id="IPR036855">
    <property type="entry name" value="Znf_CCCH_sf"/>
</dbReference>
<dbReference type="Proteomes" id="UP001359559">
    <property type="component" value="Unassembled WGS sequence"/>
</dbReference>
<keyword evidence="4 6" id="KW-0694">RNA-binding</keyword>
<evidence type="ECO:0000259" key="9">
    <source>
        <dbReference type="PROSITE" id="PS50103"/>
    </source>
</evidence>
<dbReference type="InterPro" id="IPR000504">
    <property type="entry name" value="RRM_dom"/>
</dbReference>
<dbReference type="Gene3D" id="4.10.1000.10">
    <property type="entry name" value="Zinc finger, CCCH-type"/>
    <property type="match status" value="1"/>
</dbReference>
<evidence type="ECO:0000259" key="8">
    <source>
        <dbReference type="PROSITE" id="PS50102"/>
    </source>
</evidence>
<dbReference type="InterPro" id="IPR056276">
    <property type="entry name" value="AtC3H46-like_PABC-like"/>
</dbReference>
<dbReference type="EMBL" id="JAYKXN010000003">
    <property type="protein sequence ID" value="KAK7299959.1"/>
    <property type="molecule type" value="Genomic_DNA"/>
</dbReference>
<dbReference type="GO" id="GO:0003677">
    <property type="term" value="F:DNA binding"/>
    <property type="evidence" value="ECO:0007669"/>
    <property type="project" value="UniProtKB-KW"/>
</dbReference>
<dbReference type="Pfam" id="PF23182">
    <property type="entry name" value="PABC_AtC3H46"/>
    <property type="match status" value="1"/>
</dbReference>
<keyword evidence="2 7" id="KW-0863">Zinc-finger</keyword>
<keyword evidence="12" id="KW-1185">Reference proteome</keyword>
<keyword evidence="5" id="KW-0238">DNA-binding</keyword>
<comment type="caution">
    <text evidence="11">The sequence shown here is derived from an EMBL/GenBank/DDBJ whole genome shotgun (WGS) entry which is preliminary data.</text>
</comment>
<dbReference type="FunFam" id="3.30.70.330:FF:000678">
    <property type="entry name" value="zinc finger CCCH domain-containing protein 53-like isoform X2"/>
    <property type="match status" value="1"/>
</dbReference>
<dbReference type="PROSITE" id="PS51644">
    <property type="entry name" value="HTH_OST"/>
    <property type="match status" value="1"/>
</dbReference>
<feature type="domain" description="HTH OST-type" evidence="10">
    <location>
        <begin position="254"/>
        <end position="337"/>
    </location>
</feature>
<dbReference type="Pfam" id="PF00076">
    <property type="entry name" value="RRM_1"/>
    <property type="match status" value="1"/>
</dbReference>
<reference evidence="11 12" key="1">
    <citation type="submission" date="2024-01" db="EMBL/GenBank/DDBJ databases">
        <title>The genomes of 5 underutilized Papilionoideae crops provide insights into root nodulation and disease resistance.</title>
        <authorList>
            <person name="Yuan L."/>
        </authorList>
    </citation>
    <scope>NUCLEOTIDE SEQUENCE [LARGE SCALE GENOMIC DNA]</scope>
    <source>
        <strain evidence="11">LY-2023</strain>
        <tissue evidence="11">Leaf</tissue>
    </source>
</reference>
<evidence type="ECO:0000313" key="11">
    <source>
        <dbReference type="EMBL" id="KAK7299959.1"/>
    </source>
</evidence>
<dbReference type="AlphaFoldDB" id="A0AAN9PJF5"/>
<dbReference type="SMART" id="SM00356">
    <property type="entry name" value="ZnF_C3H1"/>
    <property type="match status" value="1"/>
</dbReference>
<proteinExistence type="predicted"/>
<evidence type="ECO:0000313" key="12">
    <source>
        <dbReference type="Proteomes" id="UP001359559"/>
    </source>
</evidence>
<feature type="domain" description="RRM" evidence="8">
    <location>
        <begin position="355"/>
        <end position="430"/>
    </location>
</feature>
<dbReference type="Pfam" id="PF00642">
    <property type="entry name" value="zf-CCCH"/>
    <property type="match status" value="1"/>
</dbReference>
<feature type="domain" description="C3H1-type" evidence="9">
    <location>
        <begin position="203"/>
        <end position="230"/>
    </location>
</feature>
<name>A0AAN9PJF5_CLITE</name>
<gene>
    <name evidence="11" type="ORF">RJT34_10790</name>
</gene>
<evidence type="ECO:0000256" key="2">
    <source>
        <dbReference type="ARBA" id="ARBA00022771"/>
    </source>
</evidence>
<evidence type="ECO:0000259" key="10">
    <source>
        <dbReference type="PROSITE" id="PS51644"/>
    </source>
</evidence>
<dbReference type="SUPFAM" id="SSF90229">
    <property type="entry name" value="CCCH zinc finger"/>
    <property type="match status" value="1"/>
</dbReference>
<dbReference type="CDD" id="cd12458">
    <property type="entry name" value="RRM_AtC3H46_like"/>
    <property type="match status" value="1"/>
</dbReference>
<organism evidence="11 12">
    <name type="scientific">Clitoria ternatea</name>
    <name type="common">Butterfly pea</name>
    <dbReference type="NCBI Taxonomy" id="43366"/>
    <lineage>
        <taxon>Eukaryota</taxon>
        <taxon>Viridiplantae</taxon>
        <taxon>Streptophyta</taxon>
        <taxon>Embryophyta</taxon>
        <taxon>Tracheophyta</taxon>
        <taxon>Spermatophyta</taxon>
        <taxon>Magnoliopsida</taxon>
        <taxon>eudicotyledons</taxon>
        <taxon>Gunneridae</taxon>
        <taxon>Pentapetalae</taxon>
        <taxon>rosids</taxon>
        <taxon>fabids</taxon>
        <taxon>Fabales</taxon>
        <taxon>Fabaceae</taxon>
        <taxon>Papilionoideae</taxon>
        <taxon>50 kb inversion clade</taxon>
        <taxon>NPAAA clade</taxon>
        <taxon>indigoferoid/millettioid clade</taxon>
        <taxon>Phaseoleae</taxon>
        <taxon>Clitoria</taxon>
    </lineage>
</organism>
<dbReference type="InterPro" id="IPR012677">
    <property type="entry name" value="Nucleotide-bd_a/b_plait_sf"/>
</dbReference>
<dbReference type="GO" id="GO:0003723">
    <property type="term" value="F:RNA binding"/>
    <property type="evidence" value="ECO:0007669"/>
    <property type="project" value="UniProtKB-UniRule"/>
</dbReference>
<feature type="zinc finger region" description="C3H1-type" evidence="7">
    <location>
        <begin position="203"/>
        <end position="230"/>
    </location>
</feature>
<evidence type="ECO:0000256" key="5">
    <source>
        <dbReference type="ARBA" id="ARBA00023125"/>
    </source>
</evidence>